<dbReference type="Proteomes" id="UP000486602">
    <property type="component" value="Unassembled WGS sequence"/>
</dbReference>
<feature type="domain" description="Response regulatory" evidence="5">
    <location>
        <begin position="4"/>
        <end position="120"/>
    </location>
</feature>
<evidence type="ECO:0000259" key="4">
    <source>
        <dbReference type="PROSITE" id="PS50043"/>
    </source>
</evidence>
<dbReference type="Gene3D" id="3.40.50.2300">
    <property type="match status" value="1"/>
</dbReference>
<dbReference type="InterPro" id="IPR011006">
    <property type="entry name" value="CheY-like_superfamily"/>
</dbReference>
<dbReference type="InterPro" id="IPR039420">
    <property type="entry name" value="WalR-like"/>
</dbReference>
<name>A0A7K3WTW0_9FLAO</name>
<dbReference type="Pfam" id="PF00072">
    <property type="entry name" value="Response_reg"/>
    <property type="match status" value="1"/>
</dbReference>
<dbReference type="EMBL" id="JAAGVY010000036">
    <property type="protein sequence ID" value="NEN24924.1"/>
    <property type="molecule type" value="Genomic_DNA"/>
</dbReference>
<comment type="caution">
    <text evidence="6">The sequence shown here is derived from an EMBL/GenBank/DDBJ whole genome shotgun (WGS) entry which is preliminary data.</text>
</comment>
<evidence type="ECO:0000259" key="5">
    <source>
        <dbReference type="PROSITE" id="PS50110"/>
    </source>
</evidence>
<dbReference type="PANTHER" id="PTHR43214:SF43">
    <property type="entry name" value="TWO-COMPONENT RESPONSE REGULATOR"/>
    <property type="match status" value="1"/>
</dbReference>
<dbReference type="PROSITE" id="PS50043">
    <property type="entry name" value="HTH_LUXR_2"/>
    <property type="match status" value="1"/>
</dbReference>
<evidence type="ECO:0000313" key="6">
    <source>
        <dbReference type="EMBL" id="NEN24924.1"/>
    </source>
</evidence>
<dbReference type="PROSITE" id="PS00622">
    <property type="entry name" value="HTH_LUXR_1"/>
    <property type="match status" value="1"/>
</dbReference>
<accession>A0A7K3WTW0</accession>
<dbReference type="PROSITE" id="PS50110">
    <property type="entry name" value="RESPONSE_REGULATORY"/>
    <property type="match status" value="1"/>
</dbReference>
<dbReference type="InterPro" id="IPR016032">
    <property type="entry name" value="Sig_transdc_resp-reg_C-effctor"/>
</dbReference>
<organism evidence="6 7">
    <name type="scientific">Cryomorpha ignava</name>
    <dbReference type="NCBI Taxonomy" id="101383"/>
    <lineage>
        <taxon>Bacteria</taxon>
        <taxon>Pseudomonadati</taxon>
        <taxon>Bacteroidota</taxon>
        <taxon>Flavobacteriia</taxon>
        <taxon>Flavobacteriales</taxon>
        <taxon>Cryomorphaceae</taxon>
        <taxon>Cryomorpha</taxon>
    </lineage>
</organism>
<dbReference type="PRINTS" id="PR00038">
    <property type="entry name" value="HTHLUXR"/>
</dbReference>
<keyword evidence="7" id="KW-1185">Reference proteome</keyword>
<keyword evidence="2" id="KW-0238">DNA-binding</keyword>
<dbReference type="CDD" id="cd17535">
    <property type="entry name" value="REC_NarL-like"/>
    <property type="match status" value="1"/>
</dbReference>
<evidence type="ECO:0000256" key="2">
    <source>
        <dbReference type="ARBA" id="ARBA00023125"/>
    </source>
</evidence>
<protein>
    <submittedName>
        <fullName evidence="6">Response regulator transcription factor</fullName>
    </submittedName>
</protein>
<evidence type="ECO:0000256" key="1">
    <source>
        <dbReference type="ARBA" id="ARBA00022553"/>
    </source>
</evidence>
<dbReference type="Pfam" id="PF00196">
    <property type="entry name" value="GerE"/>
    <property type="match status" value="1"/>
</dbReference>
<dbReference type="SUPFAM" id="SSF46894">
    <property type="entry name" value="C-terminal effector domain of the bipartite response regulators"/>
    <property type="match status" value="1"/>
</dbReference>
<keyword evidence="1 3" id="KW-0597">Phosphoprotein</keyword>
<feature type="modified residue" description="4-aspartylphosphate" evidence="3">
    <location>
        <position position="55"/>
    </location>
</feature>
<dbReference type="GO" id="GO:0006355">
    <property type="term" value="P:regulation of DNA-templated transcription"/>
    <property type="evidence" value="ECO:0007669"/>
    <property type="project" value="InterPro"/>
</dbReference>
<reference evidence="6 7" key="1">
    <citation type="submission" date="2020-02" db="EMBL/GenBank/DDBJ databases">
        <title>Out from the shadows clarifying the taxonomy of the family Cryomorphaceae and related taxa by utilizing the GTDB taxonomic framework.</title>
        <authorList>
            <person name="Bowman J.P."/>
        </authorList>
    </citation>
    <scope>NUCLEOTIDE SEQUENCE [LARGE SCALE GENOMIC DNA]</scope>
    <source>
        <strain evidence="6 7">QSSC 1-22</strain>
    </source>
</reference>
<dbReference type="SUPFAM" id="SSF52172">
    <property type="entry name" value="CheY-like"/>
    <property type="match status" value="1"/>
</dbReference>
<dbReference type="GO" id="GO:0003677">
    <property type="term" value="F:DNA binding"/>
    <property type="evidence" value="ECO:0007669"/>
    <property type="project" value="UniProtKB-KW"/>
</dbReference>
<feature type="domain" description="HTH luxR-type" evidence="4">
    <location>
        <begin position="148"/>
        <end position="213"/>
    </location>
</feature>
<sequence>MMIKVSLVEDDPDFQQLLASSLRSDPELELVGVYSSAEEFMIAYESAPCAVVVMDIHLPGTSGIECVREMKLKYPELIFNMCTVFEDDDRLFDSLKAGAVGYILKNKATDEIAESVKDVFRGGSPISPAIARKLVINFRSAQNKADVASATLSTLTSREKEILQLLSRGFRYKEIAAQLFISEETVRTHVHNLYEKLHVQSRTEAINKIFGLPNDRKTD</sequence>
<dbReference type="SMART" id="SM00448">
    <property type="entry name" value="REC"/>
    <property type="match status" value="1"/>
</dbReference>
<proteinExistence type="predicted"/>
<dbReference type="GO" id="GO:0000160">
    <property type="term" value="P:phosphorelay signal transduction system"/>
    <property type="evidence" value="ECO:0007669"/>
    <property type="project" value="InterPro"/>
</dbReference>
<dbReference type="AlphaFoldDB" id="A0A7K3WTW0"/>
<evidence type="ECO:0000313" key="7">
    <source>
        <dbReference type="Proteomes" id="UP000486602"/>
    </source>
</evidence>
<dbReference type="InterPro" id="IPR001789">
    <property type="entry name" value="Sig_transdc_resp-reg_receiver"/>
</dbReference>
<dbReference type="PANTHER" id="PTHR43214">
    <property type="entry name" value="TWO-COMPONENT RESPONSE REGULATOR"/>
    <property type="match status" value="1"/>
</dbReference>
<gene>
    <name evidence="6" type="ORF">G3O08_15595</name>
</gene>
<dbReference type="SMART" id="SM00421">
    <property type="entry name" value="HTH_LUXR"/>
    <property type="match status" value="1"/>
</dbReference>
<dbReference type="InterPro" id="IPR000792">
    <property type="entry name" value="Tscrpt_reg_LuxR_C"/>
</dbReference>
<evidence type="ECO:0000256" key="3">
    <source>
        <dbReference type="PROSITE-ProRule" id="PRU00169"/>
    </source>
</evidence>
<dbReference type="CDD" id="cd06170">
    <property type="entry name" value="LuxR_C_like"/>
    <property type="match status" value="1"/>
</dbReference>
<dbReference type="InterPro" id="IPR058245">
    <property type="entry name" value="NreC/VraR/RcsB-like_REC"/>
</dbReference>